<keyword evidence="4" id="KW-0949">S-adenosyl-L-methionine</keyword>
<evidence type="ECO:0000256" key="5">
    <source>
        <dbReference type="ARBA" id="ARBA00023098"/>
    </source>
</evidence>
<dbReference type="Pfam" id="PF02353">
    <property type="entry name" value="CMAS"/>
    <property type="match status" value="1"/>
</dbReference>
<dbReference type="GO" id="GO:0008610">
    <property type="term" value="P:lipid biosynthetic process"/>
    <property type="evidence" value="ECO:0007669"/>
    <property type="project" value="InterPro"/>
</dbReference>
<dbReference type="PIRSF" id="PIRSF003085">
    <property type="entry name" value="CMAS"/>
    <property type="match status" value="1"/>
</dbReference>
<dbReference type="PANTHER" id="PTHR43667">
    <property type="entry name" value="CYCLOPROPANE-FATTY-ACYL-PHOSPHOLIPID SYNTHASE"/>
    <property type="match status" value="1"/>
</dbReference>
<dbReference type="InterPro" id="IPR057206">
    <property type="entry name" value="DUF7884"/>
</dbReference>
<dbReference type="STRING" id="1391654.AKJ09_00173"/>
<accession>A0A0K1PK72</accession>
<feature type="domain" description="DUF7884" evidence="6">
    <location>
        <begin position="39"/>
        <end position="106"/>
    </location>
</feature>
<organism evidence="7 8">
    <name type="scientific">Labilithrix luteola</name>
    <dbReference type="NCBI Taxonomy" id="1391654"/>
    <lineage>
        <taxon>Bacteria</taxon>
        <taxon>Pseudomonadati</taxon>
        <taxon>Myxococcota</taxon>
        <taxon>Polyangia</taxon>
        <taxon>Polyangiales</taxon>
        <taxon>Labilitrichaceae</taxon>
        <taxon>Labilithrix</taxon>
    </lineage>
</organism>
<dbReference type="Gene3D" id="3.40.50.150">
    <property type="entry name" value="Vaccinia Virus protein VP39"/>
    <property type="match status" value="1"/>
</dbReference>
<dbReference type="SUPFAM" id="SSF53335">
    <property type="entry name" value="S-adenosyl-L-methionine-dependent methyltransferases"/>
    <property type="match status" value="1"/>
</dbReference>
<reference evidence="7 8" key="1">
    <citation type="submission" date="2015-08" db="EMBL/GenBank/DDBJ databases">
        <authorList>
            <person name="Babu N.S."/>
            <person name="Beckwith C.J."/>
            <person name="Beseler K.G."/>
            <person name="Brison A."/>
            <person name="Carone J.V."/>
            <person name="Caskin T.P."/>
            <person name="Diamond M."/>
            <person name="Durham M.E."/>
            <person name="Foxe J.M."/>
            <person name="Go M."/>
            <person name="Henderson B.A."/>
            <person name="Jones I.B."/>
            <person name="McGettigan J.A."/>
            <person name="Micheletti S.J."/>
            <person name="Nasrallah M.E."/>
            <person name="Ortiz D."/>
            <person name="Piller C.R."/>
            <person name="Privatt S.R."/>
            <person name="Schneider S.L."/>
            <person name="Sharp S."/>
            <person name="Smith T.C."/>
            <person name="Stanton J.D."/>
            <person name="Ullery H.E."/>
            <person name="Wilson R.J."/>
            <person name="Serrano M.G."/>
            <person name="Buck G."/>
            <person name="Lee V."/>
            <person name="Wang Y."/>
            <person name="Carvalho R."/>
            <person name="Voegtly L."/>
            <person name="Shi R."/>
            <person name="Duckworth R."/>
            <person name="Johnson A."/>
            <person name="Loviza R."/>
            <person name="Walstead R."/>
            <person name="Shah Z."/>
            <person name="Kiflezghi M."/>
            <person name="Wade K."/>
            <person name="Ball S.L."/>
            <person name="Bradley K.W."/>
            <person name="Asai D.J."/>
            <person name="Bowman C.A."/>
            <person name="Russell D.A."/>
            <person name="Pope W.H."/>
            <person name="Jacobs-Sera D."/>
            <person name="Hendrix R.W."/>
            <person name="Hatfull G.F."/>
        </authorList>
    </citation>
    <scope>NUCLEOTIDE SEQUENCE [LARGE SCALE GENOMIC DNA]</scope>
    <source>
        <strain evidence="7 8">DSM 27648</strain>
    </source>
</reference>
<dbReference type="InterPro" id="IPR029063">
    <property type="entry name" value="SAM-dependent_MTases_sf"/>
</dbReference>
<evidence type="ECO:0000256" key="3">
    <source>
        <dbReference type="ARBA" id="ARBA00022679"/>
    </source>
</evidence>
<evidence type="ECO:0000313" key="8">
    <source>
        <dbReference type="Proteomes" id="UP000064967"/>
    </source>
</evidence>
<dbReference type="PATRIC" id="fig|1391654.3.peg.188"/>
<dbReference type="CDD" id="cd02440">
    <property type="entry name" value="AdoMet_MTases"/>
    <property type="match status" value="1"/>
</dbReference>
<dbReference type="EMBL" id="CP012333">
    <property type="protein sequence ID" value="AKU93509.1"/>
    <property type="molecule type" value="Genomic_DNA"/>
</dbReference>
<keyword evidence="5" id="KW-0443">Lipid metabolism</keyword>
<evidence type="ECO:0000256" key="2">
    <source>
        <dbReference type="ARBA" id="ARBA00022603"/>
    </source>
</evidence>
<sequence length="445" mass="51256">MLVLVLTPGGVGMFDRSFDSEGAMILFRRALADIQAKHDGNPFEIVFWNGERLRFGTNQGDPEFVLRFRTRTAWIRSVMETTLGLGESYVNGDVTVEGDLEDAYTALVEHGLRIQSASKRSAFKGIVQKAVARSLPREKSDIEHHYGRGNEFYEFYLDKKLQYSCGYFKTPEDTLDQAQEQKIAHTVRKLDLRKGQRLLDIGCGWGHLMFHAAEQYGVECVGITLCDNQAKYIREQARARNLPVEVRTMNYLELDERVKWERIVSVGMMCHVGESRADAFYDKLGNLSAKGAVVLTHCISKMRESSGSDPFVEKHVFPGYWFFSLEGETNRATERGFNVIDVENLRRHYAMTAHHWRRNFLRNYDLIKKRMGFDDRFMRTWDFYLASVVGGFRGGHLNLIQMTMSKGINDAYPLTREFLYARDRHRSHNGAFPRFPLEPRVDAPS</sequence>
<dbReference type="GO" id="GO:0008168">
    <property type="term" value="F:methyltransferase activity"/>
    <property type="evidence" value="ECO:0007669"/>
    <property type="project" value="UniProtKB-KW"/>
</dbReference>
<comment type="similarity">
    <text evidence="1">Belongs to the CFA/CMAS family.</text>
</comment>
<dbReference type="KEGG" id="llu:AKJ09_00173"/>
<evidence type="ECO:0000256" key="1">
    <source>
        <dbReference type="ARBA" id="ARBA00010815"/>
    </source>
</evidence>
<dbReference type="Proteomes" id="UP000064967">
    <property type="component" value="Chromosome"/>
</dbReference>
<evidence type="ECO:0000259" key="6">
    <source>
        <dbReference type="Pfam" id="PF25371"/>
    </source>
</evidence>
<keyword evidence="2" id="KW-0489">Methyltransferase</keyword>
<gene>
    <name evidence="7" type="ORF">AKJ09_00173</name>
</gene>
<protein>
    <submittedName>
        <fullName evidence="7">Cyclopropane-fatty-acyl-phospholipid synthase</fullName>
    </submittedName>
</protein>
<name>A0A0K1PK72_9BACT</name>
<dbReference type="PANTHER" id="PTHR43667:SF1">
    <property type="entry name" value="CYCLOPROPANE-FATTY-ACYL-PHOSPHOLIPID SYNTHASE"/>
    <property type="match status" value="1"/>
</dbReference>
<dbReference type="GO" id="GO:0032259">
    <property type="term" value="P:methylation"/>
    <property type="evidence" value="ECO:0007669"/>
    <property type="project" value="UniProtKB-KW"/>
</dbReference>
<dbReference type="InterPro" id="IPR003333">
    <property type="entry name" value="CMAS"/>
</dbReference>
<dbReference type="Pfam" id="PF25371">
    <property type="entry name" value="DUF7884"/>
    <property type="match status" value="1"/>
</dbReference>
<keyword evidence="8" id="KW-1185">Reference proteome</keyword>
<proteinExistence type="inferred from homology"/>
<dbReference type="AlphaFoldDB" id="A0A0K1PK72"/>
<evidence type="ECO:0000313" key="7">
    <source>
        <dbReference type="EMBL" id="AKU93509.1"/>
    </source>
</evidence>
<evidence type="ECO:0000256" key="4">
    <source>
        <dbReference type="ARBA" id="ARBA00022691"/>
    </source>
</evidence>
<dbReference type="InterPro" id="IPR050723">
    <property type="entry name" value="CFA/CMAS"/>
</dbReference>
<keyword evidence="3" id="KW-0808">Transferase</keyword>